<evidence type="ECO:0000256" key="4">
    <source>
        <dbReference type="ARBA" id="ARBA00022692"/>
    </source>
</evidence>
<keyword evidence="8 11" id="KW-1133">Transmembrane helix</keyword>
<dbReference type="RefSeq" id="WP_168115743.1">
    <property type="nucleotide sequence ID" value="NZ_BOON01000024.1"/>
</dbReference>
<evidence type="ECO:0000256" key="6">
    <source>
        <dbReference type="ARBA" id="ARBA00022840"/>
    </source>
</evidence>
<keyword evidence="2 11" id="KW-1003">Cell membrane</keyword>
<keyword evidence="7 11" id="KW-0630">Potassium</keyword>
<evidence type="ECO:0000256" key="8">
    <source>
        <dbReference type="ARBA" id="ARBA00022989"/>
    </source>
</evidence>
<keyword evidence="9 11" id="KW-0406">Ion transport</keyword>
<comment type="function">
    <text evidence="11">Part of the high-affinity ATP-driven potassium transport (or Kdp) system, which catalyzes the hydrolysis of ATP coupled with the electrogenic transport of potassium into the cytoplasm. This subunit acts as a catalytic chaperone that increases the ATP-binding affinity of the ATP-hydrolyzing subunit KdpB by the formation of a transient KdpB/KdpC/ATP ternary complex.</text>
</comment>
<keyword evidence="5 11" id="KW-0547">Nucleotide-binding</keyword>
<dbReference type="AlphaFoldDB" id="A0A8J3TC29"/>
<evidence type="ECO:0000256" key="7">
    <source>
        <dbReference type="ARBA" id="ARBA00022958"/>
    </source>
</evidence>
<organism evidence="13 14">
    <name type="scientific">Planosporangium mesophilum</name>
    <dbReference type="NCBI Taxonomy" id="689768"/>
    <lineage>
        <taxon>Bacteria</taxon>
        <taxon>Bacillati</taxon>
        <taxon>Actinomycetota</taxon>
        <taxon>Actinomycetes</taxon>
        <taxon>Micromonosporales</taxon>
        <taxon>Micromonosporaceae</taxon>
        <taxon>Planosporangium</taxon>
    </lineage>
</organism>
<name>A0A8J3TC29_9ACTN</name>
<dbReference type="HAMAP" id="MF_00276">
    <property type="entry name" value="KdpC"/>
    <property type="match status" value="1"/>
</dbReference>
<dbReference type="Proteomes" id="UP000599074">
    <property type="component" value="Unassembled WGS sequence"/>
</dbReference>
<dbReference type="GO" id="GO:0005524">
    <property type="term" value="F:ATP binding"/>
    <property type="evidence" value="ECO:0007669"/>
    <property type="project" value="UniProtKB-UniRule"/>
</dbReference>
<gene>
    <name evidence="11 13" type="primary">kdpC</name>
    <name evidence="13" type="ORF">Pme01_27290</name>
</gene>
<dbReference type="InterPro" id="IPR003820">
    <property type="entry name" value="KdpC"/>
</dbReference>
<evidence type="ECO:0000256" key="5">
    <source>
        <dbReference type="ARBA" id="ARBA00022741"/>
    </source>
</evidence>
<evidence type="ECO:0000256" key="3">
    <source>
        <dbReference type="ARBA" id="ARBA00022538"/>
    </source>
</evidence>
<keyword evidence="1 11" id="KW-0813">Transport</keyword>
<dbReference type="PANTHER" id="PTHR30042">
    <property type="entry name" value="POTASSIUM-TRANSPORTING ATPASE C CHAIN"/>
    <property type="match status" value="1"/>
</dbReference>
<proteinExistence type="inferred from homology"/>
<evidence type="ECO:0000256" key="1">
    <source>
        <dbReference type="ARBA" id="ARBA00022448"/>
    </source>
</evidence>
<feature type="region of interest" description="Disordered" evidence="12">
    <location>
        <begin position="82"/>
        <end position="105"/>
    </location>
</feature>
<evidence type="ECO:0000256" key="2">
    <source>
        <dbReference type="ARBA" id="ARBA00022475"/>
    </source>
</evidence>
<comment type="subcellular location">
    <subcellularLocation>
        <location evidence="11">Cell membrane</location>
        <topology evidence="11">Single-pass membrane protein</topology>
    </subcellularLocation>
</comment>
<evidence type="ECO:0000256" key="9">
    <source>
        <dbReference type="ARBA" id="ARBA00023065"/>
    </source>
</evidence>
<evidence type="ECO:0000313" key="13">
    <source>
        <dbReference type="EMBL" id="GII23132.1"/>
    </source>
</evidence>
<keyword evidence="10 11" id="KW-0472">Membrane</keyword>
<dbReference type="GO" id="GO:0008556">
    <property type="term" value="F:P-type potassium transmembrane transporter activity"/>
    <property type="evidence" value="ECO:0007669"/>
    <property type="project" value="InterPro"/>
</dbReference>
<keyword evidence="14" id="KW-1185">Reference proteome</keyword>
<dbReference type="GO" id="GO:0005886">
    <property type="term" value="C:plasma membrane"/>
    <property type="evidence" value="ECO:0007669"/>
    <property type="project" value="UniProtKB-SubCell"/>
</dbReference>
<protein>
    <recommendedName>
        <fullName evidence="11">Potassium-transporting ATPase KdpC subunit</fullName>
    </recommendedName>
    <alternativeName>
        <fullName evidence="11">ATP phosphohydrolase [potassium-transporting] C chain</fullName>
    </alternativeName>
    <alternativeName>
        <fullName evidence="11">Potassium-binding and translocating subunit C</fullName>
    </alternativeName>
    <alternativeName>
        <fullName evidence="11">Potassium-translocating ATPase C chain</fullName>
    </alternativeName>
</protein>
<keyword evidence="4 11" id="KW-0812">Transmembrane</keyword>
<dbReference type="EMBL" id="BOON01000024">
    <property type="protein sequence ID" value="GII23132.1"/>
    <property type="molecule type" value="Genomic_DNA"/>
</dbReference>
<keyword evidence="3 11" id="KW-0633">Potassium transport</keyword>
<evidence type="ECO:0000256" key="12">
    <source>
        <dbReference type="SAM" id="MobiDB-lite"/>
    </source>
</evidence>
<comment type="similarity">
    <text evidence="11">Belongs to the KdpC family.</text>
</comment>
<evidence type="ECO:0000313" key="14">
    <source>
        <dbReference type="Proteomes" id="UP000599074"/>
    </source>
</evidence>
<dbReference type="PANTHER" id="PTHR30042:SF2">
    <property type="entry name" value="POTASSIUM-TRANSPORTING ATPASE KDPC SUBUNIT"/>
    <property type="match status" value="1"/>
</dbReference>
<comment type="caution">
    <text evidence="13">The sequence shown here is derived from an EMBL/GenBank/DDBJ whole genome shotgun (WGS) entry which is preliminary data.</text>
</comment>
<dbReference type="Pfam" id="PF02669">
    <property type="entry name" value="KdpC"/>
    <property type="match status" value="2"/>
</dbReference>
<comment type="subunit">
    <text evidence="11">The system is composed of three essential subunits: KdpA, KdpB and KdpC.</text>
</comment>
<keyword evidence="6 11" id="KW-0067">ATP-binding</keyword>
<evidence type="ECO:0000256" key="10">
    <source>
        <dbReference type="ARBA" id="ARBA00023136"/>
    </source>
</evidence>
<sequence length="289" mass="29909">MRLPHWLSAHLAALRALLVLTALLGIAYPLAVTAVARAPGLSHHADGSPVTAGGRRVGSALIGQSFTGADGRPLARYFQSRPSAAGPGNGYDPAASGGSNLGPNSVVDRGPDRPSLLTQVCARSRAVAVLEGVDGRRPYCTRDGVGAVLAVFHRDGVTGPVTRVVSLNQGCPAVPFVAAYRGVPVECARTAEDYAHGVVTPIRGDAPATPVVPADAVTSSGSGLDPHISPAYAKLQVNRVARVRGTTVDKVAELVDRHTAGRVLGFLGEPAVNVLDLNLDLDRTYPYRG</sequence>
<accession>A0A8J3TC29</accession>
<evidence type="ECO:0000256" key="11">
    <source>
        <dbReference type="HAMAP-Rule" id="MF_00276"/>
    </source>
</evidence>
<reference evidence="13" key="1">
    <citation type="submission" date="2021-01" db="EMBL/GenBank/DDBJ databases">
        <title>Whole genome shotgun sequence of Planosporangium mesophilum NBRC 109066.</title>
        <authorList>
            <person name="Komaki H."/>
            <person name="Tamura T."/>
        </authorList>
    </citation>
    <scope>NUCLEOTIDE SEQUENCE</scope>
    <source>
        <strain evidence="13">NBRC 109066</strain>
    </source>
</reference>